<proteinExistence type="predicted"/>
<dbReference type="Proteomes" id="UP000611723">
    <property type="component" value="Unassembled WGS sequence"/>
</dbReference>
<dbReference type="RefSeq" id="WP_201431424.1">
    <property type="nucleotide sequence ID" value="NZ_JAEQBW010000005.1"/>
</dbReference>
<name>A0A934WZQ1_9BACT</name>
<sequence>MDRYRISFKCNKIPDQLDGLKGFKVTDYYEGRAYNGLFEVSPNWGYGQESKLISKALFEKYFELISEENLIKNSA</sequence>
<gene>
    <name evidence="1" type="ORF">JKA74_11895</name>
</gene>
<reference evidence="1" key="1">
    <citation type="submission" date="2021-01" db="EMBL/GenBank/DDBJ databases">
        <title>Marivirga aurantiaca sp. nov., isolated from intertidal surface sediments.</title>
        <authorList>
            <person name="Zhang M."/>
        </authorList>
    </citation>
    <scope>NUCLEOTIDE SEQUENCE</scope>
    <source>
        <strain evidence="1">S37H4</strain>
    </source>
</reference>
<accession>A0A934WZQ1</accession>
<dbReference type="AlphaFoldDB" id="A0A934WZQ1"/>
<organism evidence="1 2">
    <name type="scientific">Marivirga aurantiaca</name>
    <dbReference type="NCBI Taxonomy" id="2802615"/>
    <lineage>
        <taxon>Bacteria</taxon>
        <taxon>Pseudomonadati</taxon>
        <taxon>Bacteroidota</taxon>
        <taxon>Cytophagia</taxon>
        <taxon>Cytophagales</taxon>
        <taxon>Marivirgaceae</taxon>
        <taxon>Marivirga</taxon>
    </lineage>
</organism>
<comment type="caution">
    <text evidence="1">The sequence shown here is derived from an EMBL/GenBank/DDBJ whole genome shotgun (WGS) entry which is preliminary data.</text>
</comment>
<keyword evidence="2" id="KW-1185">Reference proteome</keyword>
<evidence type="ECO:0000313" key="1">
    <source>
        <dbReference type="EMBL" id="MBK6265741.1"/>
    </source>
</evidence>
<dbReference type="EMBL" id="JAEQBW010000005">
    <property type="protein sequence ID" value="MBK6265741.1"/>
    <property type="molecule type" value="Genomic_DNA"/>
</dbReference>
<evidence type="ECO:0000313" key="2">
    <source>
        <dbReference type="Proteomes" id="UP000611723"/>
    </source>
</evidence>
<protein>
    <submittedName>
        <fullName evidence="1">Uncharacterized protein</fullName>
    </submittedName>
</protein>